<dbReference type="Proteomes" id="UP001231518">
    <property type="component" value="Chromosome 19"/>
</dbReference>
<dbReference type="EMBL" id="JARGEI010000007">
    <property type="protein sequence ID" value="KAJ8729032.1"/>
    <property type="molecule type" value="Genomic_DNA"/>
</dbReference>
<feature type="region of interest" description="Disordered" evidence="1">
    <location>
        <begin position="51"/>
        <end position="71"/>
    </location>
</feature>
<name>A0AAD8DWR8_MYTSE</name>
<dbReference type="AlphaFoldDB" id="A0AAD8DWR8"/>
<evidence type="ECO:0000313" key="2">
    <source>
        <dbReference type="EMBL" id="KAJ8729032.1"/>
    </source>
</evidence>
<gene>
    <name evidence="2" type="ORF">PYW07_006728</name>
</gene>
<reference evidence="2" key="1">
    <citation type="submission" date="2023-03" db="EMBL/GenBank/DDBJ databases">
        <title>Chromosome-level genomes of two armyworms, Mythimna separata and Mythimna loreyi, provide insights into the biosynthesis and reception of sex pheromones.</title>
        <authorList>
            <person name="Zhao H."/>
        </authorList>
    </citation>
    <scope>NUCLEOTIDE SEQUENCE</scope>
    <source>
        <strain evidence="2">BeijingLab</strain>
        <tissue evidence="2">Pupa</tissue>
    </source>
</reference>
<organism evidence="2 3">
    <name type="scientific">Mythimna separata</name>
    <name type="common">Oriental armyworm</name>
    <name type="synonym">Pseudaletia separata</name>
    <dbReference type="NCBI Taxonomy" id="271217"/>
    <lineage>
        <taxon>Eukaryota</taxon>
        <taxon>Metazoa</taxon>
        <taxon>Ecdysozoa</taxon>
        <taxon>Arthropoda</taxon>
        <taxon>Hexapoda</taxon>
        <taxon>Insecta</taxon>
        <taxon>Pterygota</taxon>
        <taxon>Neoptera</taxon>
        <taxon>Endopterygota</taxon>
        <taxon>Lepidoptera</taxon>
        <taxon>Glossata</taxon>
        <taxon>Ditrysia</taxon>
        <taxon>Noctuoidea</taxon>
        <taxon>Noctuidae</taxon>
        <taxon>Noctuinae</taxon>
        <taxon>Hadenini</taxon>
        <taxon>Mythimna</taxon>
    </lineage>
</organism>
<protein>
    <recommendedName>
        <fullName evidence="4">CCHC-type domain-containing protein</fullName>
    </recommendedName>
</protein>
<evidence type="ECO:0008006" key="4">
    <source>
        <dbReference type="Google" id="ProtNLM"/>
    </source>
</evidence>
<evidence type="ECO:0000256" key="1">
    <source>
        <dbReference type="SAM" id="MobiDB-lite"/>
    </source>
</evidence>
<keyword evidence="3" id="KW-1185">Reference proteome</keyword>
<comment type="caution">
    <text evidence="2">The sequence shown here is derived from an EMBL/GenBank/DDBJ whole genome shotgun (WGS) entry which is preliminary data.</text>
</comment>
<proteinExistence type="predicted"/>
<sequence>MSRWKKLNTEQIAISTVTESIESRVNRVAITTEIETRTKLQQELGALSYMKRKAPTSDYNNDPDPKQRKQMSVPIKCAHCGRLGHHVSACRFRKDNRSTGASPEEANKLANTSKPATTDITCFNYRGTGHYASRCLRAVSIEAKSTAVSTTSKPEEGLVEVCAVSASNGSSRTLR</sequence>
<evidence type="ECO:0000313" key="3">
    <source>
        <dbReference type="Proteomes" id="UP001231518"/>
    </source>
</evidence>
<accession>A0AAD8DWR8</accession>
<dbReference type="Gene3D" id="4.10.60.10">
    <property type="entry name" value="Zinc finger, CCHC-type"/>
    <property type="match status" value="1"/>
</dbReference>